<feature type="domain" description="Surface antigen" evidence="1">
    <location>
        <begin position="37"/>
        <end position="142"/>
    </location>
</feature>
<dbReference type="STRING" id="266779.Meso_0725"/>
<protein>
    <recommendedName>
        <fullName evidence="1">Surface antigen domain-containing protein</fullName>
    </recommendedName>
</protein>
<sequence>MLGVTQETETVGRLALRALRKAAALFVMSVAVQACVIGGKKAAVDTVLTTGSVPPRVAVFPDENLAKDGQAILAALSANPEEATGLWWENPESGARGLITAYSGEAGCFAFTTTRESFDGIGLYRGKACRDMAGNLRMRMFEQH</sequence>
<accession>Q11KF0</accession>
<gene>
    <name evidence="2" type="ordered locus">Meso_0725</name>
</gene>
<reference evidence="2" key="1">
    <citation type="submission" date="2006-06" db="EMBL/GenBank/DDBJ databases">
        <title>Complete sequence of chromosome of Chelativorans sp. BNC1.</title>
        <authorList>
            <consortium name="US DOE Joint Genome Institute"/>
            <person name="Copeland A."/>
            <person name="Lucas S."/>
            <person name="Lapidus A."/>
            <person name="Barry K."/>
            <person name="Detter J.C."/>
            <person name="Glavina del Rio T."/>
            <person name="Hammon N."/>
            <person name="Israni S."/>
            <person name="Dalin E."/>
            <person name="Tice H."/>
            <person name="Pitluck S."/>
            <person name="Chertkov O."/>
            <person name="Brettin T."/>
            <person name="Bruce D."/>
            <person name="Han C."/>
            <person name="Tapia R."/>
            <person name="Gilna P."/>
            <person name="Schmutz J."/>
            <person name="Larimer F."/>
            <person name="Land M."/>
            <person name="Hauser L."/>
            <person name="Kyrpides N."/>
            <person name="Mikhailova N."/>
            <person name="Richardson P."/>
        </authorList>
    </citation>
    <scope>NUCLEOTIDE SEQUENCE</scope>
    <source>
        <strain evidence="2">BNC1</strain>
    </source>
</reference>
<dbReference type="EMBL" id="CP000390">
    <property type="protein sequence ID" value="ABG62125.1"/>
    <property type="molecule type" value="Genomic_DNA"/>
</dbReference>
<dbReference type="AlphaFoldDB" id="Q11KF0"/>
<dbReference type="HOGENOM" id="CLU_142091_0_0_5"/>
<dbReference type="Pfam" id="PF16998">
    <property type="entry name" value="17kDa_Anti_2"/>
    <property type="match status" value="1"/>
</dbReference>
<dbReference type="KEGG" id="mes:Meso_0725"/>
<dbReference type="eggNOG" id="COG4520">
    <property type="taxonomic scope" value="Bacteria"/>
</dbReference>
<organism evidence="2">
    <name type="scientific">Chelativorans sp. (strain BNC1)</name>
    <dbReference type="NCBI Taxonomy" id="266779"/>
    <lineage>
        <taxon>Bacteria</taxon>
        <taxon>Pseudomonadati</taxon>
        <taxon>Pseudomonadota</taxon>
        <taxon>Alphaproteobacteria</taxon>
        <taxon>Hyphomicrobiales</taxon>
        <taxon>Phyllobacteriaceae</taxon>
        <taxon>Chelativorans</taxon>
    </lineage>
</organism>
<proteinExistence type="predicted"/>
<evidence type="ECO:0000259" key="1">
    <source>
        <dbReference type="Pfam" id="PF16998"/>
    </source>
</evidence>
<evidence type="ECO:0000313" key="2">
    <source>
        <dbReference type="EMBL" id="ABG62125.1"/>
    </source>
</evidence>
<dbReference type="InterPro" id="IPR032635">
    <property type="entry name" value="Anti_2"/>
</dbReference>
<name>Q11KF0_CHESB</name>